<dbReference type="PANTHER" id="PTHR32060:SF30">
    <property type="entry name" value="CARBOXY-TERMINAL PROCESSING PROTEASE CTPA"/>
    <property type="match status" value="1"/>
</dbReference>
<dbReference type="OrthoDB" id="9812068at2"/>
<evidence type="ECO:0000256" key="3">
    <source>
        <dbReference type="ARBA" id="ARBA00022801"/>
    </source>
</evidence>
<dbReference type="EMBL" id="VAWE01000001">
    <property type="protein sequence ID" value="TLQ48429.1"/>
    <property type="molecule type" value="Genomic_DNA"/>
</dbReference>
<dbReference type="InterPro" id="IPR001478">
    <property type="entry name" value="PDZ"/>
</dbReference>
<evidence type="ECO:0000313" key="7">
    <source>
        <dbReference type="Proteomes" id="UP000305921"/>
    </source>
</evidence>
<dbReference type="InterPro" id="IPR041489">
    <property type="entry name" value="PDZ_6"/>
</dbReference>
<dbReference type="Pfam" id="PF17820">
    <property type="entry name" value="PDZ_6"/>
    <property type="match status" value="1"/>
</dbReference>
<evidence type="ECO:0000259" key="5">
    <source>
        <dbReference type="PROSITE" id="PS50106"/>
    </source>
</evidence>
<organism evidence="6 7">
    <name type="scientific">Streptomyces marianii</name>
    <dbReference type="NCBI Taxonomy" id="1817406"/>
    <lineage>
        <taxon>Bacteria</taxon>
        <taxon>Bacillati</taxon>
        <taxon>Actinomycetota</taxon>
        <taxon>Actinomycetes</taxon>
        <taxon>Kitasatosporales</taxon>
        <taxon>Streptomycetaceae</taxon>
        <taxon>Streptomyces</taxon>
    </lineage>
</organism>
<dbReference type="Gene3D" id="3.90.226.10">
    <property type="entry name" value="2-enoyl-CoA Hydratase, Chain A, domain 1"/>
    <property type="match status" value="1"/>
</dbReference>
<dbReference type="InterPro" id="IPR004447">
    <property type="entry name" value="Peptidase_S41A"/>
</dbReference>
<reference evidence="6 7" key="1">
    <citation type="submission" date="2019-05" db="EMBL/GenBank/DDBJ databases">
        <title>Streptomyces marianii sp. nov., a novel marine actinomycete from southern coast of India.</title>
        <authorList>
            <person name="Iniyan A.M."/>
            <person name="Wink J."/>
            <person name="Ramprasad E."/>
            <person name="Ramana C.V."/>
            <person name="Bunk B."/>
            <person name="Sproer C."/>
            <person name="Joseph F.-J.R.S."/>
            <person name="Vincent S.G.P."/>
        </authorList>
    </citation>
    <scope>NUCLEOTIDE SEQUENCE [LARGE SCALE GENOMIC DNA]</scope>
    <source>
        <strain evidence="6 7">ICN19</strain>
    </source>
</reference>
<evidence type="ECO:0000256" key="2">
    <source>
        <dbReference type="ARBA" id="ARBA00022670"/>
    </source>
</evidence>
<dbReference type="SUPFAM" id="SSF52096">
    <property type="entry name" value="ClpP/crotonase"/>
    <property type="match status" value="1"/>
</dbReference>
<keyword evidence="4" id="KW-0720">Serine protease</keyword>
<keyword evidence="3" id="KW-0378">Hydrolase</keyword>
<dbReference type="GO" id="GO:0007165">
    <property type="term" value="P:signal transduction"/>
    <property type="evidence" value="ECO:0007669"/>
    <property type="project" value="TreeGrafter"/>
</dbReference>
<dbReference type="PANTHER" id="PTHR32060">
    <property type="entry name" value="TAIL-SPECIFIC PROTEASE"/>
    <property type="match status" value="1"/>
</dbReference>
<proteinExistence type="inferred from homology"/>
<evidence type="ECO:0000256" key="4">
    <source>
        <dbReference type="ARBA" id="ARBA00022825"/>
    </source>
</evidence>
<comment type="similarity">
    <text evidence="1">Belongs to the peptidase S41A family.</text>
</comment>
<dbReference type="PROSITE" id="PS50106">
    <property type="entry name" value="PDZ"/>
    <property type="match status" value="1"/>
</dbReference>
<protein>
    <submittedName>
        <fullName evidence="6">Peptidase S41</fullName>
    </submittedName>
</protein>
<feature type="domain" description="PDZ" evidence="5">
    <location>
        <begin position="90"/>
        <end position="163"/>
    </location>
</feature>
<dbReference type="InterPro" id="IPR029045">
    <property type="entry name" value="ClpP/crotonase-like_dom_sf"/>
</dbReference>
<dbReference type="InterPro" id="IPR005151">
    <property type="entry name" value="Tail-specific_protease"/>
</dbReference>
<sequence length="381" mass="39162">MPRGLRHGAVLTLVFAGALVTGSATGLLPSGEGEPPEPRVRAAAATVDREEIARAAAEAAADGKSGAKAAEEVVSRSGDRWGAVYDKGEYEEFARALDGSYTGVGLWARRGADGRVEVARLQRGGPADRAGIRVGDQLRTVDGARIDGRPVSEVVRLLRGDGKSAGAGSSVVLGLQRGDRTWDRTLQRARLATEAVTVRKLGGEAVLIKVAAFTKGAGERVRQAVESAPEGAGVLLDLRGNGGGLVSEAVTAASAFLDGGLVATYDVRGEQKALYARPGGDTERPVVALVDGGTMSAAELVTGALKDRGRAVTVGARTFGKGSVQMPERLPDGSVAELTVGHYRTPSGHDVDGRGITPDLAVSERAEERAQTVLSGLGAGS</sequence>
<name>A0A5R9EHU8_9ACTN</name>
<dbReference type="SMART" id="SM00228">
    <property type="entry name" value="PDZ"/>
    <property type="match status" value="1"/>
</dbReference>
<keyword evidence="2" id="KW-0645">Protease</keyword>
<keyword evidence="7" id="KW-1185">Reference proteome</keyword>
<dbReference type="Proteomes" id="UP000305921">
    <property type="component" value="Unassembled WGS sequence"/>
</dbReference>
<dbReference type="SUPFAM" id="SSF50156">
    <property type="entry name" value="PDZ domain-like"/>
    <property type="match status" value="1"/>
</dbReference>
<dbReference type="AlphaFoldDB" id="A0A5R9EHU8"/>
<gene>
    <name evidence="6" type="ORF">FEF34_23775</name>
</gene>
<evidence type="ECO:0000313" key="6">
    <source>
        <dbReference type="EMBL" id="TLQ48429.1"/>
    </source>
</evidence>
<dbReference type="GO" id="GO:0004175">
    <property type="term" value="F:endopeptidase activity"/>
    <property type="evidence" value="ECO:0007669"/>
    <property type="project" value="TreeGrafter"/>
</dbReference>
<dbReference type="GO" id="GO:0030288">
    <property type="term" value="C:outer membrane-bounded periplasmic space"/>
    <property type="evidence" value="ECO:0007669"/>
    <property type="project" value="TreeGrafter"/>
</dbReference>
<dbReference type="Gene3D" id="3.30.750.44">
    <property type="match status" value="1"/>
</dbReference>
<dbReference type="GO" id="GO:0008236">
    <property type="term" value="F:serine-type peptidase activity"/>
    <property type="evidence" value="ECO:0007669"/>
    <property type="project" value="UniProtKB-KW"/>
</dbReference>
<dbReference type="InterPro" id="IPR036034">
    <property type="entry name" value="PDZ_sf"/>
</dbReference>
<comment type="caution">
    <text evidence="6">The sequence shown here is derived from an EMBL/GenBank/DDBJ whole genome shotgun (WGS) entry which is preliminary data.</text>
</comment>
<accession>A0A5R9EHU8</accession>
<dbReference type="Pfam" id="PF03572">
    <property type="entry name" value="Peptidase_S41"/>
    <property type="match status" value="1"/>
</dbReference>
<dbReference type="GO" id="GO:0006508">
    <property type="term" value="P:proteolysis"/>
    <property type="evidence" value="ECO:0007669"/>
    <property type="project" value="UniProtKB-KW"/>
</dbReference>
<evidence type="ECO:0000256" key="1">
    <source>
        <dbReference type="ARBA" id="ARBA00009179"/>
    </source>
</evidence>
<dbReference type="CDD" id="cd07560">
    <property type="entry name" value="Peptidase_S41_CPP"/>
    <property type="match status" value="1"/>
</dbReference>
<dbReference type="SMART" id="SM00245">
    <property type="entry name" value="TSPc"/>
    <property type="match status" value="1"/>
</dbReference>
<dbReference type="Gene3D" id="2.30.42.10">
    <property type="match status" value="1"/>
</dbReference>